<evidence type="ECO:0000313" key="6">
    <source>
        <dbReference type="EMBL" id="GFE55088.1"/>
    </source>
</evidence>
<protein>
    <submittedName>
        <fullName evidence="6">DNA-directed RNA polymerase III subunit, putative</fullName>
    </submittedName>
</protein>
<dbReference type="GO" id="GO:0003677">
    <property type="term" value="F:DNA binding"/>
    <property type="evidence" value="ECO:0007669"/>
    <property type="project" value="InterPro"/>
</dbReference>
<dbReference type="AlphaFoldDB" id="A0A9W5TC45"/>
<reference evidence="6" key="1">
    <citation type="submission" date="2019-12" db="EMBL/GenBank/DDBJ databases">
        <title>Genome sequence of Babesia ovis.</title>
        <authorList>
            <person name="Yamagishi J."/>
            <person name="Sevinc F."/>
            <person name="Xuan X."/>
        </authorList>
    </citation>
    <scope>NUCLEOTIDE SEQUENCE</scope>
    <source>
        <strain evidence="6">Selcuk</strain>
    </source>
</reference>
<feature type="compositionally biased region" description="Acidic residues" evidence="5">
    <location>
        <begin position="1"/>
        <end position="15"/>
    </location>
</feature>
<dbReference type="PANTHER" id="PTHR13408">
    <property type="entry name" value="DNA-DIRECTED RNA POLYMERASE III"/>
    <property type="match status" value="1"/>
</dbReference>
<accession>A0A9W5TC45</accession>
<comment type="subcellular location">
    <subcellularLocation>
        <location evidence="1">Nucleus</location>
    </subcellularLocation>
</comment>
<gene>
    <name evidence="6" type="ORF">BaOVIS_024920</name>
</gene>
<dbReference type="Proteomes" id="UP001057455">
    <property type="component" value="Unassembled WGS sequence"/>
</dbReference>
<feature type="region of interest" description="Disordered" evidence="5">
    <location>
        <begin position="1"/>
        <end position="24"/>
    </location>
</feature>
<dbReference type="InterPro" id="IPR007811">
    <property type="entry name" value="RPC4"/>
</dbReference>
<name>A0A9W5TC45_BABOV</name>
<sequence>MENLFDDDDSPQEETVDVHNPAGNLEIYPAFPSEPSAMSSIKTDGVDEGIDLCSTDVLLDIVDNNPTALIPRVLPGAMDKRVPESSIMEFFSTPGTHFMHIQMPNAMPGLDKDRTLQKYATGTRETYRSRQVEQPSNAQASEDPLSYNTSRLPSLPSGKLGRIRIHRSGKIRLHVGDHVFNFSHGNRLTCKHQVGCLLEENNEFLFLGNYRKKFVVSPDFEAMWKHQ</sequence>
<dbReference type="EMBL" id="BLIY01000017">
    <property type="protein sequence ID" value="GFE55088.1"/>
    <property type="molecule type" value="Genomic_DNA"/>
</dbReference>
<feature type="region of interest" description="Disordered" evidence="5">
    <location>
        <begin position="125"/>
        <end position="151"/>
    </location>
</feature>
<keyword evidence="7" id="KW-1185">Reference proteome</keyword>
<comment type="caution">
    <text evidence="6">The sequence shown here is derived from an EMBL/GenBank/DDBJ whole genome shotgun (WGS) entry which is preliminary data.</text>
</comment>
<proteinExistence type="predicted"/>
<keyword evidence="3" id="KW-0804">Transcription</keyword>
<evidence type="ECO:0000256" key="2">
    <source>
        <dbReference type="ARBA" id="ARBA00022478"/>
    </source>
</evidence>
<keyword evidence="4" id="KW-0539">Nucleus</keyword>
<dbReference type="GO" id="GO:0042797">
    <property type="term" value="P:tRNA transcription by RNA polymerase III"/>
    <property type="evidence" value="ECO:0007669"/>
    <property type="project" value="TreeGrafter"/>
</dbReference>
<evidence type="ECO:0000256" key="5">
    <source>
        <dbReference type="SAM" id="MobiDB-lite"/>
    </source>
</evidence>
<feature type="compositionally biased region" description="Polar residues" evidence="5">
    <location>
        <begin position="132"/>
        <end position="151"/>
    </location>
</feature>
<dbReference type="GO" id="GO:0005666">
    <property type="term" value="C:RNA polymerase III complex"/>
    <property type="evidence" value="ECO:0007669"/>
    <property type="project" value="InterPro"/>
</dbReference>
<evidence type="ECO:0000313" key="7">
    <source>
        <dbReference type="Proteomes" id="UP001057455"/>
    </source>
</evidence>
<dbReference type="Pfam" id="PF05132">
    <property type="entry name" value="RNA_pol_Rpc4"/>
    <property type="match status" value="1"/>
</dbReference>
<evidence type="ECO:0000256" key="3">
    <source>
        <dbReference type="ARBA" id="ARBA00023163"/>
    </source>
</evidence>
<organism evidence="6 7">
    <name type="scientific">Babesia ovis</name>
    <dbReference type="NCBI Taxonomy" id="5869"/>
    <lineage>
        <taxon>Eukaryota</taxon>
        <taxon>Sar</taxon>
        <taxon>Alveolata</taxon>
        <taxon>Apicomplexa</taxon>
        <taxon>Aconoidasida</taxon>
        <taxon>Piroplasmida</taxon>
        <taxon>Babesiidae</taxon>
        <taxon>Babesia</taxon>
    </lineage>
</organism>
<dbReference type="PANTHER" id="PTHR13408:SF0">
    <property type="entry name" value="DNA-DIRECTED RNA POLYMERASE III SUBUNIT RPC4"/>
    <property type="match status" value="1"/>
</dbReference>
<evidence type="ECO:0000256" key="1">
    <source>
        <dbReference type="ARBA" id="ARBA00004123"/>
    </source>
</evidence>
<keyword evidence="2 6" id="KW-0240">DNA-directed RNA polymerase</keyword>
<dbReference type="OrthoDB" id="5836119at2759"/>
<evidence type="ECO:0000256" key="4">
    <source>
        <dbReference type="ARBA" id="ARBA00023242"/>
    </source>
</evidence>